<name>A0ABU0AJ24_9BACI</name>
<keyword evidence="2" id="KW-1185">Reference proteome</keyword>
<gene>
    <name evidence="1" type="ORF">J2S17_003135</name>
</gene>
<dbReference type="RefSeq" id="WP_307476273.1">
    <property type="nucleotide sequence ID" value="NZ_JAUSUB010000013.1"/>
</dbReference>
<proteinExistence type="predicted"/>
<dbReference type="Proteomes" id="UP001238088">
    <property type="component" value="Unassembled WGS sequence"/>
</dbReference>
<dbReference type="EMBL" id="JAUSUB010000013">
    <property type="protein sequence ID" value="MDQ0271247.1"/>
    <property type="molecule type" value="Genomic_DNA"/>
</dbReference>
<comment type="caution">
    <text evidence="1">The sequence shown here is derived from an EMBL/GenBank/DDBJ whole genome shotgun (WGS) entry which is preliminary data.</text>
</comment>
<organism evidence="1 2">
    <name type="scientific">Cytobacillus purgationiresistens</name>
    <dbReference type="NCBI Taxonomy" id="863449"/>
    <lineage>
        <taxon>Bacteria</taxon>
        <taxon>Bacillati</taxon>
        <taxon>Bacillota</taxon>
        <taxon>Bacilli</taxon>
        <taxon>Bacillales</taxon>
        <taxon>Bacillaceae</taxon>
        <taxon>Cytobacillus</taxon>
    </lineage>
</organism>
<accession>A0ABU0AJ24</accession>
<protein>
    <submittedName>
        <fullName evidence="1">Uncharacterized protein</fullName>
    </submittedName>
</protein>
<evidence type="ECO:0000313" key="2">
    <source>
        <dbReference type="Proteomes" id="UP001238088"/>
    </source>
</evidence>
<evidence type="ECO:0000313" key="1">
    <source>
        <dbReference type="EMBL" id="MDQ0271247.1"/>
    </source>
</evidence>
<reference evidence="1 2" key="1">
    <citation type="submission" date="2023-07" db="EMBL/GenBank/DDBJ databases">
        <title>Genomic Encyclopedia of Type Strains, Phase IV (KMG-IV): sequencing the most valuable type-strain genomes for metagenomic binning, comparative biology and taxonomic classification.</title>
        <authorList>
            <person name="Goeker M."/>
        </authorList>
    </citation>
    <scope>NUCLEOTIDE SEQUENCE [LARGE SCALE GENOMIC DNA]</scope>
    <source>
        <strain evidence="1 2">DSM 23494</strain>
    </source>
</reference>
<sequence length="46" mass="5412">MKKAILSKKKVCEQIKFQRSVIRDEYLKPDRPMNISQYPTADTKGK</sequence>